<gene>
    <name evidence="2" type="ORF">FDA38_09610</name>
</gene>
<dbReference type="EMBL" id="SZPZ01000001">
    <property type="protein sequence ID" value="TKK82976.1"/>
    <property type="molecule type" value="Genomic_DNA"/>
</dbReference>
<evidence type="ECO:0000256" key="1">
    <source>
        <dbReference type="SAM" id="Phobius"/>
    </source>
</evidence>
<accession>A0A4U3M6B8</accession>
<comment type="caution">
    <text evidence="2">The sequence shown here is derived from an EMBL/GenBank/DDBJ whole genome shotgun (WGS) entry which is preliminary data.</text>
</comment>
<keyword evidence="1" id="KW-0472">Membrane</keyword>
<keyword evidence="3" id="KW-1185">Reference proteome</keyword>
<sequence length="150" mass="16671">MIDDLGKLLDRASSPVDLAVVLLTGPLAFALDAGLDIVGFLPPGYVAILAASFALGVRKVVEARLAPRRERRDREARRQVTRNRATALQSRIAEFNPPSELGNRLLQEVELYRAGIITDEQFESAVADCVDDYRYLVRTAFDSGVEQRQR</sequence>
<evidence type="ECO:0000313" key="2">
    <source>
        <dbReference type="EMBL" id="TKK82976.1"/>
    </source>
</evidence>
<keyword evidence="1" id="KW-1133">Transmembrane helix</keyword>
<dbReference type="AlphaFoldDB" id="A0A4U3M6B8"/>
<dbReference type="Proteomes" id="UP000305836">
    <property type="component" value="Unassembled WGS sequence"/>
</dbReference>
<organism evidence="2 3">
    <name type="scientific">Kribbella jiaozuonensis</name>
    <dbReference type="NCBI Taxonomy" id="2575441"/>
    <lineage>
        <taxon>Bacteria</taxon>
        <taxon>Bacillati</taxon>
        <taxon>Actinomycetota</taxon>
        <taxon>Actinomycetes</taxon>
        <taxon>Propionibacteriales</taxon>
        <taxon>Kribbellaceae</taxon>
        <taxon>Kribbella</taxon>
    </lineage>
</organism>
<protein>
    <submittedName>
        <fullName evidence="2">Uncharacterized protein</fullName>
    </submittedName>
</protein>
<evidence type="ECO:0000313" key="3">
    <source>
        <dbReference type="Proteomes" id="UP000305836"/>
    </source>
</evidence>
<feature type="transmembrane region" description="Helical" evidence="1">
    <location>
        <begin position="43"/>
        <end position="61"/>
    </location>
</feature>
<keyword evidence="1" id="KW-0812">Transmembrane</keyword>
<dbReference type="RefSeq" id="WP_137253663.1">
    <property type="nucleotide sequence ID" value="NZ_JBHSPQ010000001.1"/>
</dbReference>
<name>A0A4U3M6B8_9ACTN</name>
<reference evidence="2 3" key="1">
    <citation type="submission" date="2019-04" db="EMBL/GenBank/DDBJ databases">
        <title>Kribbella sp. NEAU-THZ 27 nov., a novel actinomycete isolated from soil.</title>
        <authorList>
            <person name="Duan L."/>
        </authorList>
    </citation>
    <scope>NUCLEOTIDE SEQUENCE [LARGE SCALE GENOMIC DNA]</scope>
    <source>
        <strain evidence="3">NEAU-THZ27</strain>
    </source>
</reference>
<proteinExistence type="predicted"/>
<dbReference type="OrthoDB" id="3829387at2"/>